<dbReference type="PANTHER" id="PTHR43668">
    <property type="entry name" value="ALLANTOINASE"/>
    <property type="match status" value="1"/>
</dbReference>
<dbReference type="SUPFAM" id="SSF51338">
    <property type="entry name" value="Composite domain of metallo-dependent hydrolases"/>
    <property type="match status" value="1"/>
</dbReference>
<dbReference type="CDD" id="cd01317">
    <property type="entry name" value="DHOase_IIa"/>
    <property type="match status" value="1"/>
</dbReference>
<feature type="domain" description="Dihydroorotase catalytic" evidence="4">
    <location>
        <begin position="52"/>
        <end position="236"/>
    </location>
</feature>
<keyword evidence="6" id="KW-1185">Reference proteome</keyword>
<dbReference type="RefSeq" id="WP_219797194.1">
    <property type="nucleotide sequence ID" value="NZ_CP080095.1"/>
</dbReference>
<evidence type="ECO:0000259" key="3">
    <source>
        <dbReference type="Pfam" id="PF07969"/>
    </source>
</evidence>
<dbReference type="InterPro" id="IPR013108">
    <property type="entry name" value="Amidohydro_3"/>
</dbReference>
<reference evidence="5 6" key="1">
    <citation type="submission" date="2021-07" db="EMBL/GenBank/DDBJ databases">
        <title>Paraburkholderia edwinii protects Aspergillus sp. from phenazines by acting as a toxin sponge.</title>
        <authorList>
            <person name="Dahlstrom K.M."/>
            <person name="Newman D.K."/>
        </authorList>
    </citation>
    <scope>NUCLEOTIDE SEQUENCE [LARGE SCALE GENOMIC DNA]</scope>
    <source>
        <strain evidence="5 6">Pe01</strain>
    </source>
</reference>
<feature type="domain" description="Amidohydrolase 3" evidence="3">
    <location>
        <begin position="241"/>
        <end position="421"/>
    </location>
</feature>
<dbReference type="Pfam" id="PF07969">
    <property type="entry name" value="Amidohydro_3"/>
    <property type="match status" value="1"/>
</dbReference>
<dbReference type="InterPro" id="IPR024403">
    <property type="entry name" value="DHOase_cat"/>
</dbReference>
<dbReference type="Pfam" id="PF12890">
    <property type="entry name" value="DHOase"/>
    <property type="match status" value="1"/>
</dbReference>
<evidence type="ECO:0000313" key="5">
    <source>
        <dbReference type="EMBL" id="QYD67872.1"/>
    </source>
</evidence>
<name>A0ABX8UKL7_9BURK</name>
<evidence type="ECO:0000256" key="2">
    <source>
        <dbReference type="ARBA" id="ARBA00022975"/>
    </source>
</evidence>
<dbReference type="InterPro" id="IPR004722">
    <property type="entry name" value="DHOase"/>
</dbReference>
<dbReference type="EMBL" id="CP080095">
    <property type="protein sequence ID" value="QYD67872.1"/>
    <property type="molecule type" value="Genomic_DNA"/>
</dbReference>
<proteinExistence type="predicted"/>
<keyword evidence="2" id="KW-0665">Pyrimidine biosynthesis</keyword>
<evidence type="ECO:0000259" key="4">
    <source>
        <dbReference type="Pfam" id="PF12890"/>
    </source>
</evidence>
<dbReference type="Gene3D" id="2.30.40.10">
    <property type="entry name" value="Urease, subunit C, domain 1"/>
    <property type="match status" value="1"/>
</dbReference>
<sequence>MKIHIQGGTLIDPVAGTEQQQDVFIAAGKIVALGRAPEEFHAAKTIDARGLIVAPGLVDLAARLREPGYEHKATLESEMAAALAGGVTTLVCPPDTDPVLDEPGLVEMLKFRARNLNQAHVYPLGALTVGLKGQVITEMVELTEAGCIGFSQADVPVVDTQVLLRALQYASTYGFTVWLRPQDAYLAQGGVAASGPLASRLGLSGVPVSAETIALHTIFELVRVTGARVHLSHLSSAAGIALMRAAKAEGLPVTCDVTINHVHLIDVDIGYFDAQFRLDPPLRSQRDREAIRAGLVDGTIDAICSDHTPVDDDEKLLPFAEATPGATGLELLLSLTVKWADETGVPLVKALNCITAAPAGVLKLAAGRIETGAVADLCVFERNGHWRIEPRALKSQGHNTPFLGYELPARVRATVVSGQVAFEQR</sequence>
<dbReference type="PANTHER" id="PTHR43668:SF2">
    <property type="entry name" value="ALLANTOINASE"/>
    <property type="match status" value="1"/>
</dbReference>
<dbReference type="EC" id="3.5.2.3" evidence="5"/>
<evidence type="ECO:0000313" key="6">
    <source>
        <dbReference type="Proteomes" id="UP000826462"/>
    </source>
</evidence>
<organism evidence="5 6">
    <name type="scientific">Paraburkholderia edwinii</name>
    <dbReference type="NCBI Taxonomy" id="2861782"/>
    <lineage>
        <taxon>Bacteria</taxon>
        <taxon>Pseudomonadati</taxon>
        <taxon>Pseudomonadota</taxon>
        <taxon>Betaproteobacteria</taxon>
        <taxon>Burkholderiales</taxon>
        <taxon>Burkholderiaceae</taxon>
        <taxon>Paraburkholderia</taxon>
    </lineage>
</organism>
<keyword evidence="1" id="KW-0862">Zinc</keyword>
<gene>
    <name evidence="5" type="ORF">KZJ38_16315</name>
</gene>
<dbReference type="InterPro" id="IPR032466">
    <property type="entry name" value="Metal_Hydrolase"/>
</dbReference>
<dbReference type="GO" id="GO:0004151">
    <property type="term" value="F:dihydroorotase activity"/>
    <property type="evidence" value="ECO:0007669"/>
    <property type="project" value="UniProtKB-EC"/>
</dbReference>
<dbReference type="SUPFAM" id="SSF51556">
    <property type="entry name" value="Metallo-dependent hydrolases"/>
    <property type="match status" value="1"/>
</dbReference>
<dbReference type="Gene3D" id="3.20.20.140">
    <property type="entry name" value="Metal-dependent hydrolases"/>
    <property type="match status" value="1"/>
</dbReference>
<dbReference type="NCBIfam" id="NF005791">
    <property type="entry name" value="PRK07627.1"/>
    <property type="match status" value="1"/>
</dbReference>
<dbReference type="InterPro" id="IPR050138">
    <property type="entry name" value="DHOase/Allantoinase_Hydrolase"/>
</dbReference>
<keyword evidence="5" id="KW-0378">Hydrolase</keyword>
<protein>
    <submittedName>
        <fullName evidence="5">Dihydroorotase</fullName>
        <ecNumber evidence="5">3.5.2.3</ecNumber>
    </submittedName>
</protein>
<evidence type="ECO:0000256" key="1">
    <source>
        <dbReference type="ARBA" id="ARBA00022833"/>
    </source>
</evidence>
<dbReference type="InterPro" id="IPR011059">
    <property type="entry name" value="Metal-dep_hydrolase_composite"/>
</dbReference>
<dbReference type="Proteomes" id="UP000826462">
    <property type="component" value="Chromosome 1"/>
</dbReference>
<accession>A0ABX8UKL7</accession>
<dbReference type="NCBIfam" id="TIGR00857">
    <property type="entry name" value="pyrC_multi"/>
    <property type="match status" value="1"/>
</dbReference>